<protein>
    <recommendedName>
        <fullName evidence="3">3-methyladenine DNA glycosylase</fullName>
    </recommendedName>
</protein>
<organism evidence="1 2">
    <name type="scientific">Corynebacterium kalinowskii</name>
    <dbReference type="NCBI Taxonomy" id="2675216"/>
    <lineage>
        <taxon>Bacteria</taxon>
        <taxon>Bacillati</taxon>
        <taxon>Actinomycetota</taxon>
        <taxon>Actinomycetes</taxon>
        <taxon>Mycobacteriales</taxon>
        <taxon>Corynebacteriaceae</taxon>
        <taxon>Corynebacterium</taxon>
    </lineage>
</organism>
<dbReference type="KEGG" id="ckw:CKALI_05405"/>
<reference evidence="2" key="1">
    <citation type="submission" date="2019-11" db="EMBL/GenBank/DDBJ databases">
        <title>Complete genome sequence of Corynebacterium kalinowskii 1959, a novel Corynebacterium species isolated from soil of a small paddock in Vilsendorf, Germany.</title>
        <authorList>
            <person name="Schaffert L."/>
            <person name="Ruwe M."/>
            <person name="Milse J."/>
            <person name="Hanuschka K."/>
            <person name="Ortseifen V."/>
            <person name="Droste J."/>
            <person name="Brandt D."/>
            <person name="Schlueter L."/>
            <person name="Kutter Y."/>
            <person name="Vinke S."/>
            <person name="Viehoefer P."/>
            <person name="Jacob L."/>
            <person name="Luebke N.-C."/>
            <person name="Schulte-Berndt E."/>
            <person name="Hain C."/>
            <person name="Linder M."/>
            <person name="Schmidt P."/>
            <person name="Wollenschlaeger L."/>
            <person name="Luttermann T."/>
            <person name="Thieme E."/>
            <person name="Hassa J."/>
            <person name="Haak M."/>
            <person name="Wittchen M."/>
            <person name="Mentz A."/>
            <person name="Persicke M."/>
            <person name="Busche T."/>
            <person name="Ruckert C."/>
        </authorList>
    </citation>
    <scope>NUCLEOTIDE SEQUENCE [LARGE SCALE GENOMIC DNA]</scope>
    <source>
        <strain evidence="2">1959</strain>
    </source>
</reference>
<evidence type="ECO:0000313" key="1">
    <source>
        <dbReference type="EMBL" id="QGU01951.1"/>
    </source>
</evidence>
<gene>
    <name evidence="1" type="ORF">CKALI_05405</name>
</gene>
<dbReference type="EMBL" id="CP046452">
    <property type="protein sequence ID" value="QGU01951.1"/>
    <property type="molecule type" value="Genomic_DNA"/>
</dbReference>
<dbReference type="RefSeq" id="WP_156192315.1">
    <property type="nucleotide sequence ID" value="NZ_CP046452.1"/>
</dbReference>
<accession>A0A6B8VQ56</accession>
<evidence type="ECO:0008006" key="3">
    <source>
        <dbReference type="Google" id="ProtNLM"/>
    </source>
</evidence>
<sequence>MTEVLTPDQWLSLQEAHEERAHELTREHLRRRKAGETHPVWDFLFNYYPIKPAILARWHPGYGRALLLDGHTPPHLQWRDYIQVTTPSGPAVTLDGPGLMARRGQSYEYILELLTRTQTNPAHFDCFGLHEWAMVYRTEQPRHSLPLRLGVEGTAAVVDSHAIRCTHYDAFRFFTEPARPLNFKVLAREDQFECDQRGCLHAGMDLYKWAHKLGPIIPGAMWLDTFELAREIRQLDMEASAYDCRSLGFGVVPIETAEGKAEYVTRQRAFAERGTVLRQYLIETLEQYRNEFGS</sequence>
<dbReference type="AlphaFoldDB" id="A0A6B8VQ56"/>
<evidence type="ECO:0000313" key="2">
    <source>
        <dbReference type="Proteomes" id="UP000427071"/>
    </source>
</evidence>
<proteinExistence type="predicted"/>
<keyword evidence="2" id="KW-1185">Reference proteome</keyword>
<name>A0A6B8VQ56_9CORY</name>
<dbReference type="Proteomes" id="UP000427071">
    <property type="component" value="Chromosome"/>
</dbReference>